<name>A0A1F5JUM7_9BACT</name>
<dbReference type="Pfam" id="PF00483">
    <property type="entry name" value="NTP_transferase"/>
    <property type="match status" value="1"/>
</dbReference>
<dbReference type="InterPro" id="IPR029044">
    <property type="entry name" value="Nucleotide-diphossugar_trans"/>
</dbReference>
<sequence length="257" mass="30060">MKVVILCGGVGYRLKEETEFKPKPMVAVGNQPILWHIMKIYSHYGFNEFIVVLGYKGDYIKDYFLNQKYASDNFTLNTKNGSIKILKSNNYKDEFKITFIDTGQETLPGERILMVKDYIPEEDKDFMVTYGDGVSDVNIGDLVKFHKKHELIGTVTGVHPRSKYGLLTIDKDNIVQEFLEKPVLNEWVNGGFMIFKKEFFSYLRPNEFEHPAIKRLINEKQLAVNIHDGFWHAMDTYKDVEDLNILWSKDPKWKVWK</sequence>
<accession>A0A1F5JUM7</accession>
<reference evidence="2 3" key="1">
    <citation type="journal article" date="2016" name="Nat. Commun.">
        <title>Thousands of microbial genomes shed light on interconnected biogeochemical processes in an aquifer system.</title>
        <authorList>
            <person name="Anantharaman K."/>
            <person name="Brown C.T."/>
            <person name="Hug L.A."/>
            <person name="Sharon I."/>
            <person name="Castelle C.J."/>
            <person name="Probst A.J."/>
            <person name="Thomas B.C."/>
            <person name="Singh A."/>
            <person name="Wilkins M.J."/>
            <person name="Karaoz U."/>
            <person name="Brodie E.L."/>
            <person name="Williams K.H."/>
            <person name="Hubbard S.S."/>
            <person name="Banfield J.F."/>
        </authorList>
    </citation>
    <scope>NUCLEOTIDE SEQUENCE [LARGE SCALE GENOMIC DNA]</scope>
</reference>
<dbReference type="InterPro" id="IPR013446">
    <property type="entry name" value="G1P_cyt_trans-like"/>
</dbReference>
<protein>
    <recommendedName>
        <fullName evidence="1">Nucleotidyl transferase domain-containing protein</fullName>
    </recommendedName>
</protein>
<organism evidence="2 3">
    <name type="scientific">Candidatus Daviesbacteria bacterium RIFCSPHIGHO2_02_FULL_41_10</name>
    <dbReference type="NCBI Taxonomy" id="1797774"/>
    <lineage>
        <taxon>Bacteria</taxon>
        <taxon>Candidatus Daviesiibacteriota</taxon>
    </lineage>
</organism>
<gene>
    <name evidence="2" type="ORF">A3D83_03565</name>
</gene>
<dbReference type="Proteomes" id="UP000177258">
    <property type="component" value="Unassembled WGS sequence"/>
</dbReference>
<proteinExistence type="predicted"/>
<dbReference type="AlphaFoldDB" id="A0A1F5JUM7"/>
<evidence type="ECO:0000313" key="2">
    <source>
        <dbReference type="EMBL" id="OGE32344.1"/>
    </source>
</evidence>
<dbReference type="Gene3D" id="3.90.550.10">
    <property type="entry name" value="Spore Coat Polysaccharide Biosynthesis Protein SpsA, Chain A"/>
    <property type="match status" value="1"/>
</dbReference>
<dbReference type="SUPFAM" id="SSF53448">
    <property type="entry name" value="Nucleotide-diphospho-sugar transferases"/>
    <property type="match status" value="1"/>
</dbReference>
<dbReference type="GO" id="GO:0047343">
    <property type="term" value="F:glucose-1-phosphate cytidylyltransferase activity"/>
    <property type="evidence" value="ECO:0007669"/>
    <property type="project" value="InterPro"/>
</dbReference>
<evidence type="ECO:0000259" key="1">
    <source>
        <dbReference type="Pfam" id="PF00483"/>
    </source>
</evidence>
<comment type="caution">
    <text evidence="2">The sequence shown here is derived from an EMBL/GenBank/DDBJ whole genome shotgun (WGS) entry which is preliminary data.</text>
</comment>
<feature type="domain" description="Nucleotidyl transferase" evidence="1">
    <location>
        <begin position="2"/>
        <end position="229"/>
    </location>
</feature>
<evidence type="ECO:0000313" key="3">
    <source>
        <dbReference type="Proteomes" id="UP000177258"/>
    </source>
</evidence>
<dbReference type="PANTHER" id="PTHR47183:SF2">
    <property type="entry name" value="GLUCOSE-1-PHOSPHATE CYTIDYLYLTRANSFERASE-RELATED"/>
    <property type="match status" value="1"/>
</dbReference>
<dbReference type="PANTHER" id="PTHR47183">
    <property type="entry name" value="GLUCOSE-1-PHOSPHATE CYTIDYLYLTRANSFERASE-RELATED"/>
    <property type="match status" value="1"/>
</dbReference>
<dbReference type="InterPro" id="IPR005835">
    <property type="entry name" value="NTP_transferase_dom"/>
</dbReference>
<dbReference type="EMBL" id="MFDB01000027">
    <property type="protein sequence ID" value="OGE32344.1"/>
    <property type="molecule type" value="Genomic_DNA"/>
</dbReference>